<sequence>MYEFPHFQNVSVKSRFVLVPTFLECICKIWICMSSHIFRMYL</sequence>
<accession>M6Y8D2</accession>
<evidence type="ECO:0000313" key="2">
    <source>
        <dbReference type="Proteomes" id="UP000012138"/>
    </source>
</evidence>
<dbReference type="EMBL" id="AKXB02000037">
    <property type="protein sequence ID" value="EMO90587.1"/>
    <property type="molecule type" value="Genomic_DNA"/>
</dbReference>
<organism evidence="1 2">
    <name type="scientific">Leptospira noguchii str. 2001034031</name>
    <dbReference type="NCBI Taxonomy" id="1193053"/>
    <lineage>
        <taxon>Bacteria</taxon>
        <taxon>Pseudomonadati</taxon>
        <taxon>Spirochaetota</taxon>
        <taxon>Spirochaetia</taxon>
        <taxon>Leptospirales</taxon>
        <taxon>Leptospiraceae</taxon>
        <taxon>Leptospira</taxon>
    </lineage>
</organism>
<name>M6Y8D2_9LEPT</name>
<reference evidence="1 2" key="1">
    <citation type="submission" date="2013-01" db="EMBL/GenBank/DDBJ databases">
        <authorList>
            <person name="Harkins D.M."/>
            <person name="Durkin A.S."/>
            <person name="Brinkac L.M."/>
            <person name="Haft D.H."/>
            <person name="Selengut J.D."/>
            <person name="Sanka R."/>
            <person name="DePew J."/>
            <person name="Purushe J."/>
            <person name="Whelen A.C."/>
            <person name="Vinetz J.M."/>
            <person name="Sutton G.G."/>
            <person name="Nierman W.C."/>
            <person name="Fouts D.E."/>
        </authorList>
    </citation>
    <scope>NUCLEOTIDE SEQUENCE [LARGE SCALE GENOMIC DNA]</scope>
    <source>
        <strain evidence="1 2">2001034031</strain>
    </source>
</reference>
<comment type="caution">
    <text evidence="1">The sequence shown here is derived from an EMBL/GenBank/DDBJ whole genome shotgun (WGS) entry which is preliminary data.</text>
</comment>
<gene>
    <name evidence="1" type="ORF">LEP1GSC024_0186</name>
</gene>
<dbReference type="AlphaFoldDB" id="M6Y8D2"/>
<dbReference type="Proteomes" id="UP000012138">
    <property type="component" value="Unassembled WGS sequence"/>
</dbReference>
<proteinExistence type="predicted"/>
<protein>
    <submittedName>
        <fullName evidence="1">Uncharacterized protein</fullName>
    </submittedName>
</protein>
<evidence type="ECO:0000313" key="1">
    <source>
        <dbReference type="EMBL" id="EMO90587.1"/>
    </source>
</evidence>